<evidence type="ECO:0000313" key="3">
    <source>
        <dbReference type="Proteomes" id="UP000053593"/>
    </source>
</evidence>
<dbReference type="Pfam" id="PF20149">
    <property type="entry name" value="DUF6532"/>
    <property type="match status" value="1"/>
</dbReference>
<dbReference type="OrthoDB" id="3056889at2759"/>
<evidence type="ECO:0000313" key="2">
    <source>
        <dbReference type="EMBL" id="KIK58876.1"/>
    </source>
</evidence>
<organism evidence="2 3">
    <name type="scientific">Collybiopsis luxurians FD-317 M1</name>
    <dbReference type="NCBI Taxonomy" id="944289"/>
    <lineage>
        <taxon>Eukaryota</taxon>
        <taxon>Fungi</taxon>
        <taxon>Dikarya</taxon>
        <taxon>Basidiomycota</taxon>
        <taxon>Agaricomycotina</taxon>
        <taxon>Agaricomycetes</taxon>
        <taxon>Agaricomycetidae</taxon>
        <taxon>Agaricales</taxon>
        <taxon>Marasmiineae</taxon>
        <taxon>Omphalotaceae</taxon>
        <taxon>Collybiopsis</taxon>
        <taxon>Collybiopsis luxurians</taxon>
    </lineage>
</organism>
<dbReference type="AlphaFoldDB" id="A0A0D0BTT9"/>
<dbReference type="Proteomes" id="UP000053593">
    <property type="component" value="Unassembled WGS sequence"/>
</dbReference>
<name>A0A0D0BTT9_9AGAR</name>
<dbReference type="EMBL" id="KN834782">
    <property type="protein sequence ID" value="KIK58876.1"/>
    <property type="molecule type" value="Genomic_DNA"/>
</dbReference>
<keyword evidence="3" id="KW-1185">Reference proteome</keyword>
<feature type="domain" description="DUF6532" evidence="1">
    <location>
        <begin position="18"/>
        <end position="164"/>
    </location>
</feature>
<dbReference type="HOGENOM" id="CLU_1563046_0_0_1"/>
<protein>
    <recommendedName>
        <fullName evidence="1">DUF6532 domain-containing protein</fullName>
    </recommendedName>
</protein>
<accession>A0A0D0BTT9</accession>
<proteinExistence type="predicted"/>
<dbReference type="InterPro" id="IPR045341">
    <property type="entry name" value="DUF6532"/>
</dbReference>
<sequence>MLGNEGWADQFLQSLAEINKDIDVQDQFVCFMSYGISAIHLDIGREAHIHTSQFFEIPGSLTRNQIISSVTWLLKDCIFHHGEVDLEKRTANGLPFQSPLLGVMLRGYLSNGKPKQDWLLITKLQREEQIPIPFIAMLTVPIQYALQEFSSGYKIKNALSNTNQEPLSPQA</sequence>
<gene>
    <name evidence="2" type="ORF">GYMLUDRAFT_245655</name>
</gene>
<reference evidence="2 3" key="1">
    <citation type="submission" date="2014-04" db="EMBL/GenBank/DDBJ databases">
        <title>Evolutionary Origins and Diversification of the Mycorrhizal Mutualists.</title>
        <authorList>
            <consortium name="DOE Joint Genome Institute"/>
            <consortium name="Mycorrhizal Genomics Consortium"/>
            <person name="Kohler A."/>
            <person name="Kuo A."/>
            <person name="Nagy L.G."/>
            <person name="Floudas D."/>
            <person name="Copeland A."/>
            <person name="Barry K.W."/>
            <person name="Cichocki N."/>
            <person name="Veneault-Fourrey C."/>
            <person name="LaButti K."/>
            <person name="Lindquist E.A."/>
            <person name="Lipzen A."/>
            <person name="Lundell T."/>
            <person name="Morin E."/>
            <person name="Murat C."/>
            <person name="Riley R."/>
            <person name="Ohm R."/>
            <person name="Sun H."/>
            <person name="Tunlid A."/>
            <person name="Henrissat B."/>
            <person name="Grigoriev I.V."/>
            <person name="Hibbett D.S."/>
            <person name="Martin F."/>
        </authorList>
    </citation>
    <scope>NUCLEOTIDE SEQUENCE [LARGE SCALE GENOMIC DNA]</scope>
    <source>
        <strain evidence="2 3">FD-317 M1</strain>
    </source>
</reference>
<evidence type="ECO:0000259" key="1">
    <source>
        <dbReference type="Pfam" id="PF20149"/>
    </source>
</evidence>